<protein>
    <recommendedName>
        <fullName evidence="1">DUF936 domain-containing protein</fullName>
    </recommendedName>
</protein>
<accession>A0ABD1NXC6</accession>
<keyword evidence="3" id="KW-1185">Reference proteome</keyword>
<sequence length="119" mass="13430">MATLTPGILLKLLQSMNSHTKVTDNHRYSLLQVIGIVPALSTVDSLWPHHDFYVQLFDSLSSTYVSLSDRDTDVILTNWLQLCQFVHLDRFIFDSPPVSIAANVCPIVRRHPFIGTPDP</sequence>
<comment type="caution">
    <text evidence="2">The sequence shown here is derived from an EMBL/GenBank/DDBJ whole genome shotgun (WGS) entry which is preliminary data.</text>
</comment>
<dbReference type="Pfam" id="PF06075">
    <property type="entry name" value="DUF936"/>
    <property type="match status" value="1"/>
</dbReference>
<feature type="domain" description="DUF936" evidence="1">
    <location>
        <begin position="4"/>
        <end position="119"/>
    </location>
</feature>
<dbReference type="EMBL" id="JBFOLJ010000098">
    <property type="protein sequence ID" value="KAL2455753.1"/>
    <property type="molecule type" value="Genomic_DNA"/>
</dbReference>
<evidence type="ECO:0000313" key="3">
    <source>
        <dbReference type="Proteomes" id="UP001604277"/>
    </source>
</evidence>
<dbReference type="InterPro" id="IPR048297">
    <property type="entry name" value="DUF936_dom_pln"/>
</dbReference>
<dbReference type="PANTHER" id="PTHR31928:SF3">
    <property type="entry name" value="EXPRESSED PROTEIN"/>
    <property type="match status" value="1"/>
</dbReference>
<proteinExistence type="predicted"/>
<reference evidence="3" key="1">
    <citation type="submission" date="2024-07" db="EMBL/GenBank/DDBJ databases">
        <title>Two chromosome-level genome assemblies of Korean endemic species Abeliophyllum distichum and Forsythia ovata (Oleaceae).</title>
        <authorList>
            <person name="Jang H."/>
        </authorList>
    </citation>
    <scope>NUCLEOTIDE SEQUENCE [LARGE SCALE GENOMIC DNA]</scope>
</reference>
<dbReference type="AlphaFoldDB" id="A0ABD1NXC6"/>
<dbReference type="InterPro" id="IPR010341">
    <property type="entry name" value="DUF936_pln"/>
</dbReference>
<evidence type="ECO:0000313" key="2">
    <source>
        <dbReference type="EMBL" id="KAL2455753.1"/>
    </source>
</evidence>
<dbReference type="PANTHER" id="PTHR31928">
    <property type="entry name" value="EXPRESSED PROTEIN"/>
    <property type="match status" value="1"/>
</dbReference>
<dbReference type="Proteomes" id="UP001604277">
    <property type="component" value="Unassembled WGS sequence"/>
</dbReference>
<evidence type="ECO:0000259" key="1">
    <source>
        <dbReference type="Pfam" id="PF06075"/>
    </source>
</evidence>
<gene>
    <name evidence="2" type="ORF">Fot_57307</name>
</gene>
<organism evidence="2 3">
    <name type="scientific">Forsythia ovata</name>
    <dbReference type="NCBI Taxonomy" id="205694"/>
    <lineage>
        <taxon>Eukaryota</taxon>
        <taxon>Viridiplantae</taxon>
        <taxon>Streptophyta</taxon>
        <taxon>Embryophyta</taxon>
        <taxon>Tracheophyta</taxon>
        <taxon>Spermatophyta</taxon>
        <taxon>Magnoliopsida</taxon>
        <taxon>eudicotyledons</taxon>
        <taxon>Gunneridae</taxon>
        <taxon>Pentapetalae</taxon>
        <taxon>asterids</taxon>
        <taxon>lamiids</taxon>
        <taxon>Lamiales</taxon>
        <taxon>Oleaceae</taxon>
        <taxon>Forsythieae</taxon>
        <taxon>Forsythia</taxon>
    </lineage>
</organism>
<name>A0ABD1NXC6_9LAMI</name>